<dbReference type="OrthoDB" id="9813053at2"/>
<gene>
    <name evidence="2" type="ORF">DES47_105149</name>
</gene>
<dbReference type="EMBL" id="SNXS01000005">
    <property type="protein sequence ID" value="TDP63149.1"/>
    <property type="molecule type" value="Genomic_DNA"/>
</dbReference>
<accession>A0A4R6QKQ9</accession>
<evidence type="ECO:0000259" key="1">
    <source>
        <dbReference type="Pfam" id="PF13274"/>
    </source>
</evidence>
<comment type="caution">
    <text evidence="2">The sequence shown here is derived from an EMBL/GenBank/DDBJ whole genome shotgun (WGS) entry which is preliminary data.</text>
</comment>
<dbReference type="Pfam" id="PF13274">
    <property type="entry name" value="SocA_Panacea"/>
    <property type="match status" value="1"/>
</dbReference>
<evidence type="ECO:0000313" key="2">
    <source>
        <dbReference type="EMBL" id="TDP63149.1"/>
    </source>
</evidence>
<keyword evidence="3" id="KW-1185">Reference proteome</keyword>
<sequence length="182" mass="20174">MALREKGFSPEAAVEALLYVLHRVGRPATVHELLKIRYFADKEHLSMYGGLASGDRYYAMEFGPVASGTYDLLKVAGKRAKNVPPRFVELATDALDGSDYPKVRAKREPNMEFLSQSKVDALDDAIEKCRGWDFTKRVKESHDSAWDTARARWAETGDATMSVPLISQALSNADEVLAHLAA</sequence>
<protein>
    <submittedName>
        <fullName evidence="2">Uncharacterized protein DUF4065</fullName>
    </submittedName>
</protein>
<reference evidence="2 3" key="1">
    <citation type="submission" date="2019-03" db="EMBL/GenBank/DDBJ databases">
        <title>Genomic Encyclopedia of Type Strains, Phase IV (KMG-IV): sequencing the most valuable type-strain genomes for metagenomic binning, comparative biology and taxonomic classification.</title>
        <authorList>
            <person name="Goeker M."/>
        </authorList>
    </citation>
    <scope>NUCLEOTIDE SEQUENCE [LARGE SCALE GENOMIC DNA]</scope>
    <source>
        <strain evidence="2 3">DSM 16998</strain>
    </source>
</reference>
<dbReference type="InterPro" id="IPR025272">
    <property type="entry name" value="SocA_Panacea"/>
</dbReference>
<dbReference type="Proteomes" id="UP000295361">
    <property type="component" value="Unassembled WGS sequence"/>
</dbReference>
<dbReference type="InParanoid" id="A0A4R6QKQ9"/>
<feature type="domain" description="Antitoxin SocA-like Panacea" evidence="1">
    <location>
        <begin position="33"/>
        <end position="146"/>
    </location>
</feature>
<dbReference type="RefSeq" id="WP_133702334.1">
    <property type="nucleotide sequence ID" value="NZ_SNXS01000005.1"/>
</dbReference>
<proteinExistence type="predicted"/>
<evidence type="ECO:0000313" key="3">
    <source>
        <dbReference type="Proteomes" id="UP000295361"/>
    </source>
</evidence>
<dbReference type="AlphaFoldDB" id="A0A4R6QKQ9"/>
<name>A0A4R6QKQ9_9BURK</name>
<organism evidence="2 3">
    <name type="scientific">Roseateles toxinivorans</name>
    <dbReference type="NCBI Taxonomy" id="270368"/>
    <lineage>
        <taxon>Bacteria</taxon>
        <taxon>Pseudomonadati</taxon>
        <taxon>Pseudomonadota</taxon>
        <taxon>Betaproteobacteria</taxon>
        <taxon>Burkholderiales</taxon>
        <taxon>Sphaerotilaceae</taxon>
        <taxon>Roseateles</taxon>
    </lineage>
</organism>